<feature type="transmembrane region" description="Helical" evidence="1">
    <location>
        <begin position="47"/>
        <end position="64"/>
    </location>
</feature>
<sequence length="226" mass="25159">MPGFLPSWIANPLTNFFGNRIDFSNFGRTTQEQGITNYSSRQLLDRAYIWGGIIIGGAAGYFLRQQLHEEASSAALALYLAAGVTTGFLITHGQVSSARIRHRQNLIDEANNLKATIADKLTVYLDKLDEADKKDVKIAIETVIDKISHLSLSNTDRSNATLTLVKRKTGLSNLLEKIEQDILAIDTDSSRKEDAVKFWQQESRELIKQMISGETSNQPGVTTLRF</sequence>
<dbReference type="AlphaFoldDB" id="A0A0A2SSZ8"/>
<keyword evidence="1" id="KW-0472">Membrane</keyword>
<protein>
    <submittedName>
        <fullName evidence="2">Uncharacterized protein</fullName>
    </submittedName>
</protein>
<dbReference type="EMBL" id="JNCF01000038">
    <property type="protein sequence ID" value="KGP62836.1"/>
    <property type="molecule type" value="Genomic_DNA"/>
</dbReference>
<organism evidence="2 3">
    <name type="scientific">Legionella norrlandica</name>
    <dbReference type="NCBI Taxonomy" id="1498499"/>
    <lineage>
        <taxon>Bacteria</taxon>
        <taxon>Pseudomonadati</taxon>
        <taxon>Pseudomonadota</taxon>
        <taxon>Gammaproteobacteria</taxon>
        <taxon>Legionellales</taxon>
        <taxon>Legionellaceae</taxon>
        <taxon>Legionella</taxon>
    </lineage>
</organism>
<dbReference type="OrthoDB" id="5638875at2"/>
<accession>A0A0A2SSZ8</accession>
<keyword evidence="1" id="KW-0812">Transmembrane</keyword>
<evidence type="ECO:0000313" key="3">
    <source>
        <dbReference type="Proteomes" id="UP000054422"/>
    </source>
</evidence>
<evidence type="ECO:0000313" key="2">
    <source>
        <dbReference type="EMBL" id="KGP62836.1"/>
    </source>
</evidence>
<reference evidence="2 3" key="1">
    <citation type="submission" date="2014-05" db="EMBL/GenBank/DDBJ databases">
        <authorList>
            <person name="Rizzardi K."/>
            <person name="Winiecka-Krusnell J."/>
            <person name="Ramliden M."/>
            <person name="Alm E."/>
            <person name="Andersson S."/>
            <person name="Byfors S."/>
        </authorList>
    </citation>
    <scope>NUCLEOTIDE SEQUENCE [LARGE SCALE GENOMIC DNA]</scope>
    <source>
        <strain evidence="2 3">LEGN</strain>
    </source>
</reference>
<proteinExistence type="predicted"/>
<name>A0A0A2SSZ8_9GAMM</name>
<dbReference type="Proteomes" id="UP000054422">
    <property type="component" value="Unassembled WGS sequence"/>
</dbReference>
<keyword evidence="1" id="KW-1133">Transmembrane helix</keyword>
<keyword evidence="3" id="KW-1185">Reference proteome</keyword>
<evidence type="ECO:0000256" key="1">
    <source>
        <dbReference type="SAM" id="Phobius"/>
    </source>
</evidence>
<feature type="transmembrane region" description="Helical" evidence="1">
    <location>
        <begin position="76"/>
        <end position="95"/>
    </location>
</feature>
<dbReference type="RefSeq" id="WP_035890476.1">
    <property type="nucleotide sequence ID" value="NZ_JNCF01000038.1"/>
</dbReference>
<comment type="caution">
    <text evidence="2">The sequence shown here is derived from an EMBL/GenBank/DDBJ whole genome shotgun (WGS) entry which is preliminary data.</text>
</comment>
<gene>
    <name evidence="2" type="ORF">EP47_14235</name>
</gene>